<evidence type="ECO:0000256" key="3">
    <source>
        <dbReference type="ARBA" id="ARBA00022729"/>
    </source>
</evidence>
<sequence>MAANCTFTFSDKHNKETTVNFGAGLTADSLTIPQDAPIGTIVYQQSLNSAEHVFTCAAATRYGFAMNPALGIPVDSTYPLGKSGLSFRVGTPNPNISYMPPPFNVGAGTYTTNGGNYTLEVFKSGDLSATNEIPAGFLGNLQVTDLVFIKFNTALNQCQRGIKKVTYQLKATTRVIDAKNGVVALNGESTAKGIGLQLMNDSGQPIALDTSYPFNGFDPLGTDFKIPLAAAYYRLAEDHLEAGSANTAVTFIMSYL</sequence>
<dbReference type="GO" id="GO:0009289">
    <property type="term" value="C:pilus"/>
    <property type="evidence" value="ECO:0007669"/>
    <property type="project" value="UniProtKB-SubCell"/>
</dbReference>
<dbReference type="Gene3D" id="2.60.40.1090">
    <property type="entry name" value="Fimbrial-type adhesion domain"/>
    <property type="match status" value="1"/>
</dbReference>
<evidence type="ECO:0000256" key="2">
    <source>
        <dbReference type="ARBA" id="ARBA00006671"/>
    </source>
</evidence>
<dbReference type="PANTHER" id="PTHR33420:SF3">
    <property type="entry name" value="FIMBRIAL SUBUNIT ELFA"/>
    <property type="match status" value="1"/>
</dbReference>
<dbReference type="EMBL" id="UIDD01000007">
    <property type="protein sequence ID" value="SUQ63523.1"/>
    <property type="molecule type" value="Genomic_DNA"/>
</dbReference>
<dbReference type="PANTHER" id="PTHR33420">
    <property type="entry name" value="FIMBRIAL SUBUNIT ELFA-RELATED"/>
    <property type="match status" value="1"/>
</dbReference>
<dbReference type="GO" id="GO:0043709">
    <property type="term" value="P:cell adhesion involved in single-species biofilm formation"/>
    <property type="evidence" value="ECO:0007669"/>
    <property type="project" value="TreeGrafter"/>
</dbReference>
<gene>
    <name evidence="6" type="ORF">CCOS864_02975</name>
</gene>
<dbReference type="SUPFAM" id="SSF49401">
    <property type="entry name" value="Bacterial adhesins"/>
    <property type="match status" value="1"/>
</dbReference>
<keyword evidence="4" id="KW-0281">Fimbrium</keyword>
<keyword evidence="3" id="KW-0732">Signal</keyword>
<evidence type="ECO:0000313" key="6">
    <source>
        <dbReference type="EMBL" id="SUQ63523.1"/>
    </source>
</evidence>
<dbReference type="InterPro" id="IPR000259">
    <property type="entry name" value="Adhesion_dom_fimbrial"/>
</dbReference>
<proteinExistence type="inferred from homology"/>
<dbReference type="InterPro" id="IPR036937">
    <property type="entry name" value="Adhesion_dom_fimbrial_sf"/>
</dbReference>
<protein>
    <submittedName>
        <fullName evidence="6">P pilus assembly protein, pilin FimA</fullName>
    </submittedName>
</protein>
<dbReference type="Pfam" id="PF00419">
    <property type="entry name" value="Fimbrial"/>
    <property type="match status" value="1"/>
</dbReference>
<dbReference type="InterPro" id="IPR008966">
    <property type="entry name" value="Adhesion_dom_sf"/>
</dbReference>
<name>A0A380T0H7_9PSED</name>
<dbReference type="Proteomes" id="UP000255177">
    <property type="component" value="Unassembled WGS sequence"/>
</dbReference>
<evidence type="ECO:0000256" key="1">
    <source>
        <dbReference type="ARBA" id="ARBA00004561"/>
    </source>
</evidence>
<dbReference type="InterPro" id="IPR050263">
    <property type="entry name" value="Bact_Fimbrial_Adh_Pro"/>
</dbReference>
<feature type="domain" description="Fimbrial-type adhesion" evidence="5">
    <location>
        <begin position="150"/>
        <end position="255"/>
    </location>
</feature>
<comment type="similarity">
    <text evidence="2">Belongs to the fimbrial protein family.</text>
</comment>
<comment type="subcellular location">
    <subcellularLocation>
        <location evidence="1">Fimbrium</location>
    </subcellularLocation>
</comment>
<reference evidence="7" key="1">
    <citation type="submission" date="2018-07" db="EMBL/GenBank/DDBJ databases">
        <authorList>
            <person name="Blom J."/>
        </authorList>
    </citation>
    <scope>NUCLEOTIDE SEQUENCE [LARGE SCALE GENOMIC DNA]</scope>
    <source>
        <strain evidence="7">CCOS 864</strain>
    </source>
</reference>
<keyword evidence="7" id="KW-1185">Reference proteome</keyword>
<evidence type="ECO:0000256" key="4">
    <source>
        <dbReference type="ARBA" id="ARBA00023263"/>
    </source>
</evidence>
<accession>A0A380T0H7</accession>
<dbReference type="AlphaFoldDB" id="A0A380T0H7"/>
<evidence type="ECO:0000259" key="5">
    <source>
        <dbReference type="Pfam" id="PF00419"/>
    </source>
</evidence>
<evidence type="ECO:0000313" key="7">
    <source>
        <dbReference type="Proteomes" id="UP000255177"/>
    </source>
</evidence>
<organism evidence="6 7">
    <name type="scientific">Pseudomonas wadenswilerensis</name>
    <dbReference type="NCBI Taxonomy" id="1785161"/>
    <lineage>
        <taxon>Bacteria</taxon>
        <taxon>Pseudomonadati</taxon>
        <taxon>Pseudomonadota</taxon>
        <taxon>Gammaproteobacteria</taxon>
        <taxon>Pseudomonadales</taxon>
        <taxon>Pseudomonadaceae</taxon>
        <taxon>Pseudomonas</taxon>
    </lineage>
</organism>